<dbReference type="AlphaFoldDB" id="A0A844YM03"/>
<gene>
    <name evidence="2" type="ORF">GRI48_13720</name>
</gene>
<dbReference type="RefSeq" id="WP_160677500.1">
    <property type="nucleotide sequence ID" value="NZ_WTYN01000006.1"/>
</dbReference>
<evidence type="ECO:0008006" key="4">
    <source>
        <dbReference type="Google" id="ProtNLM"/>
    </source>
</evidence>
<dbReference type="EMBL" id="WTYN01000006">
    <property type="protein sequence ID" value="MXO64058.1"/>
    <property type="molecule type" value="Genomic_DNA"/>
</dbReference>
<protein>
    <recommendedName>
        <fullName evidence="4">DUF3047 domain-containing protein</fullName>
    </recommendedName>
</protein>
<name>A0A844YM03_9SPHN</name>
<organism evidence="2 3">
    <name type="scientific">Qipengyuania oceanensis</name>
    <dbReference type="NCBI Taxonomy" id="1463597"/>
    <lineage>
        <taxon>Bacteria</taxon>
        <taxon>Pseudomonadati</taxon>
        <taxon>Pseudomonadota</taxon>
        <taxon>Alphaproteobacteria</taxon>
        <taxon>Sphingomonadales</taxon>
        <taxon>Erythrobacteraceae</taxon>
        <taxon>Qipengyuania</taxon>
    </lineage>
</organism>
<keyword evidence="3" id="KW-1185">Reference proteome</keyword>
<evidence type="ECO:0000256" key="1">
    <source>
        <dbReference type="SAM" id="SignalP"/>
    </source>
</evidence>
<sequence length="214" mass="23472">MNRIVSIAGAAALAFAGFAAVTAAQPAAQMWEIGPFVQGQNKSVGMPTSMTPSRDGPYFDFPYPTARAGHVHYVTVPVRSLEGARKIILTYRIDAERGTHFIPQENPAETATLSLYFQRAGDRWTRKYPLHRWYAPANRQMTLRPGTHRVSIALDEPWTSVLGGHTPQSQQQGFAAALRDTQRVGFVLGSGSGRGHGVYATAPARFTILDFEIE</sequence>
<reference evidence="2 3" key="1">
    <citation type="submission" date="2019-12" db="EMBL/GenBank/DDBJ databases">
        <title>Genomic-based taxomic classification of the family Erythrobacteraceae.</title>
        <authorList>
            <person name="Xu L."/>
        </authorList>
    </citation>
    <scope>NUCLEOTIDE SEQUENCE [LARGE SCALE GENOMIC DNA]</scope>
    <source>
        <strain evidence="2 3">MCCC 1A09965</strain>
    </source>
</reference>
<feature type="chain" id="PRO_5032373876" description="DUF3047 domain-containing protein" evidence="1">
    <location>
        <begin position="24"/>
        <end position="214"/>
    </location>
</feature>
<comment type="caution">
    <text evidence="2">The sequence shown here is derived from an EMBL/GenBank/DDBJ whole genome shotgun (WGS) entry which is preliminary data.</text>
</comment>
<evidence type="ECO:0000313" key="2">
    <source>
        <dbReference type="EMBL" id="MXO64058.1"/>
    </source>
</evidence>
<evidence type="ECO:0000313" key="3">
    <source>
        <dbReference type="Proteomes" id="UP000445582"/>
    </source>
</evidence>
<proteinExistence type="predicted"/>
<accession>A0A844YM03</accession>
<feature type="signal peptide" evidence="1">
    <location>
        <begin position="1"/>
        <end position="23"/>
    </location>
</feature>
<keyword evidence="1" id="KW-0732">Signal</keyword>
<dbReference type="OrthoDB" id="7447024at2"/>
<dbReference type="Proteomes" id="UP000445582">
    <property type="component" value="Unassembled WGS sequence"/>
</dbReference>